<protein>
    <submittedName>
        <fullName evidence="1">Uncharacterized protein</fullName>
    </submittedName>
</protein>
<evidence type="ECO:0000313" key="1">
    <source>
        <dbReference type="EMBL" id="JAH38109.1"/>
    </source>
</evidence>
<reference evidence="1" key="1">
    <citation type="submission" date="2014-11" db="EMBL/GenBank/DDBJ databases">
        <authorList>
            <person name="Amaro Gonzalez C."/>
        </authorList>
    </citation>
    <scope>NUCLEOTIDE SEQUENCE</scope>
</reference>
<organism evidence="1">
    <name type="scientific">Anguilla anguilla</name>
    <name type="common">European freshwater eel</name>
    <name type="synonym">Muraena anguilla</name>
    <dbReference type="NCBI Taxonomy" id="7936"/>
    <lineage>
        <taxon>Eukaryota</taxon>
        <taxon>Metazoa</taxon>
        <taxon>Chordata</taxon>
        <taxon>Craniata</taxon>
        <taxon>Vertebrata</taxon>
        <taxon>Euteleostomi</taxon>
        <taxon>Actinopterygii</taxon>
        <taxon>Neopterygii</taxon>
        <taxon>Teleostei</taxon>
        <taxon>Anguilliformes</taxon>
        <taxon>Anguillidae</taxon>
        <taxon>Anguilla</taxon>
    </lineage>
</organism>
<accession>A0A0E9S9M4</accession>
<sequence length="22" mass="2605">MALFLTFDTRFLTFSPSLLKQQ</sequence>
<name>A0A0E9S9M4_ANGAN</name>
<dbReference type="AlphaFoldDB" id="A0A0E9S9M4"/>
<proteinExistence type="predicted"/>
<reference evidence="1" key="2">
    <citation type="journal article" date="2015" name="Fish Shellfish Immunol.">
        <title>Early steps in the European eel (Anguilla anguilla)-Vibrio vulnificus interaction in the gills: Role of the RtxA13 toxin.</title>
        <authorList>
            <person name="Callol A."/>
            <person name="Pajuelo D."/>
            <person name="Ebbesson L."/>
            <person name="Teles M."/>
            <person name="MacKenzie S."/>
            <person name="Amaro C."/>
        </authorList>
    </citation>
    <scope>NUCLEOTIDE SEQUENCE</scope>
</reference>
<dbReference type="EMBL" id="GBXM01070468">
    <property type="protein sequence ID" value="JAH38109.1"/>
    <property type="molecule type" value="Transcribed_RNA"/>
</dbReference>